<name>A0ABW5D4T0_9BACT</name>
<dbReference type="InterPro" id="IPR025665">
    <property type="entry name" value="Beta-barrel_OMP_2"/>
</dbReference>
<protein>
    <submittedName>
        <fullName evidence="3">Porin family protein</fullName>
    </submittedName>
</protein>
<evidence type="ECO:0000259" key="2">
    <source>
        <dbReference type="Pfam" id="PF13568"/>
    </source>
</evidence>
<evidence type="ECO:0000313" key="3">
    <source>
        <dbReference type="EMBL" id="MFD2248615.1"/>
    </source>
</evidence>
<evidence type="ECO:0000313" key="4">
    <source>
        <dbReference type="Proteomes" id="UP001597374"/>
    </source>
</evidence>
<comment type="caution">
    <text evidence="3">The sequence shown here is derived from an EMBL/GenBank/DDBJ whole genome shotgun (WGS) entry which is preliminary data.</text>
</comment>
<feature type="domain" description="Outer membrane protein beta-barrel" evidence="2">
    <location>
        <begin position="20"/>
        <end position="192"/>
    </location>
</feature>
<evidence type="ECO:0000256" key="1">
    <source>
        <dbReference type="SAM" id="SignalP"/>
    </source>
</evidence>
<proteinExistence type="predicted"/>
<feature type="chain" id="PRO_5047187628" evidence="1">
    <location>
        <begin position="20"/>
        <end position="219"/>
    </location>
</feature>
<gene>
    <name evidence="3" type="ORF">ACFSKP_20270</name>
</gene>
<feature type="signal peptide" evidence="1">
    <location>
        <begin position="1"/>
        <end position="19"/>
    </location>
</feature>
<sequence>MKKLSLLVLFLGFGLSAMAQVEIGAMISPTIASNRFIAEDKYNLEKESNKLRFGVGVVADYFFSQNYAFSTGLMYRSKGSEIQYNYTSEDGSSISGKDDIDVQYLELPVSLKLFTNEVAPDVVMYFQVGGSLNTKVSAKVNDKKVIDGERTSKRFNIFETDALIGTGAEMLLGQSTKIFGGITYHRGLTNIDDYYKKRLGDKNIAVKNNGVSIDVGVKF</sequence>
<dbReference type="Proteomes" id="UP001597374">
    <property type="component" value="Unassembled WGS sequence"/>
</dbReference>
<dbReference type="EMBL" id="JBHUIM010000004">
    <property type="protein sequence ID" value="MFD2248615.1"/>
    <property type="molecule type" value="Genomic_DNA"/>
</dbReference>
<accession>A0ABW5D4T0</accession>
<organism evidence="3 4">
    <name type="scientific">Pontibacter ruber</name>
    <dbReference type="NCBI Taxonomy" id="1343895"/>
    <lineage>
        <taxon>Bacteria</taxon>
        <taxon>Pseudomonadati</taxon>
        <taxon>Bacteroidota</taxon>
        <taxon>Cytophagia</taxon>
        <taxon>Cytophagales</taxon>
        <taxon>Hymenobacteraceae</taxon>
        <taxon>Pontibacter</taxon>
    </lineage>
</organism>
<dbReference type="RefSeq" id="WP_250432140.1">
    <property type="nucleotide sequence ID" value="NZ_JALPRR010000005.1"/>
</dbReference>
<dbReference type="SUPFAM" id="SSF56925">
    <property type="entry name" value="OMPA-like"/>
    <property type="match status" value="1"/>
</dbReference>
<keyword evidence="4" id="KW-1185">Reference proteome</keyword>
<keyword evidence="1" id="KW-0732">Signal</keyword>
<reference evidence="4" key="1">
    <citation type="journal article" date="2019" name="Int. J. Syst. Evol. Microbiol.">
        <title>The Global Catalogue of Microorganisms (GCM) 10K type strain sequencing project: providing services to taxonomists for standard genome sequencing and annotation.</title>
        <authorList>
            <consortium name="The Broad Institute Genomics Platform"/>
            <consortium name="The Broad Institute Genome Sequencing Center for Infectious Disease"/>
            <person name="Wu L."/>
            <person name="Ma J."/>
        </authorList>
    </citation>
    <scope>NUCLEOTIDE SEQUENCE [LARGE SCALE GENOMIC DNA]</scope>
    <source>
        <strain evidence="4">CGMCC 4.1782</strain>
    </source>
</reference>
<dbReference type="Pfam" id="PF13568">
    <property type="entry name" value="OMP_b-brl_2"/>
    <property type="match status" value="1"/>
</dbReference>
<dbReference type="InterPro" id="IPR011250">
    <property type="entry name" value="OMP/PagP_B-barrel"/>
</dbReference>